<dbReference type="EMBL" id="PEVJ01000065">
    <property type="protein sequence ID" value="PIU98208.1"/>
    <property type="molecule type" value="Genomic_DNA"/>
</dbReference>
<protein>
    <recommendedName>
        <fullName evidence="4">DUF1648 domain-containing protein</fullName>
    </recommendedName>
</protein>
<comment type="caution">
    <text evidence="2">The sequence shown here is derived from an EMBL/GenBank/DDBJ whole genome shotgun (WGS) entry which is preliminary data.</text>
</comment>
<proteinExistence type="predicted"/>
<feature type="transmembrane region" description="Helical" evidence="1">
    <location>
        <begin position="60"/>
        <end position="82"/>
    </location>
</feature>
<organism evidence="2 3">
    <name type="scientific">Candidatus Wolfebacteria bacterium CG03_land_8_20_14_0_80_40_12</name>
    <dbReference type="NCBI Taxonomy" id="1975069"/>
    <lineage>
        <taxon>Bacteria</taxon>
        <taxon>Candidatus Wolfeibacteriota</taxon>
    </lineage>
</organism>
<dbReference type="Proteomes" id="UP000228949">
    <property type="component" value="Unassembled WGS sequence"/>
</dbReference>
<keyword evidence="1" id="KW-1133">Transmembrane helix</keyword>
<evidence type="ECO:0008006" key="4">
    <source>
        <dbReference type="Google" id="ProtNLM"/>
    </source>
</evidence>
<evidence type="ECO:0000256" key="1">
    <source>
        <dbReference type="SAM" id="Phobius"/>
    </source>
</evidence>
<keyword evidence="1" id="KW-0472">Membrane</keyword>
<keyword evidence="1" id="KW-0812">Transmembrane</keyword>
<gene>
    <name evidence="2" type="ORF">COS61_02635</name>
</gene>
<feature type="transmembrane region" description="Helical" evidence="1">
    <location>
        <begin position="94"/>
        <end position="113"/>
    </location>
</feature>
<evidence type="ECO:0000313" key="3">
    <source>
        <dbReference type="Proteomes" id="UP000228949"/>
    </source>
</evidence>
<evidence type="ECO:0000313" key="2">
    <source>
        <dbReference type="EMBL" id="PIU98208.1"/>
    </source>
</evidence>
<feature type="transmembrane region" description="Helical" evidence="1">
    <location>
        <begin position="12"/>
        <end position="31"/>
    </location>
</feature>
<dbReference type="AlphaFoldDB" id="A0A2M7B501"/>
<sequence>MPFLNLIKDKHLRSVGGLSLLILLLAALIFYSKLGSTTMPLIIHFEADKGVDFLGGRLEVFGILFSGLIMILINLFLVDFLYHRERFLSHIFSFANLLVAILILIAIAVIINVN</sequence>
<accession>A0A2M7B501</accession>
<name>A0A2M7B501_9BACT</name>
<reference evidence="3" key="1">
    <citation type="submission" date="2017-09" db="EMBL/GenBank/DDBJ databases">
        <title>Depth-based differentiation of microbial function through sediment-hosted aquifers and enrichment of novel symbionts in the deep terrestrial subsurface.</title>
        <authorList>
            <person name="Probst A.J."/>
            <person name="Ladd B."/>
            <person name="Jarett J.K."/>
            <person name="Geller-Mcgrath D.E."/>
            <person name="Sieber C.M.K."/>
            <person name="Emerson J.B."/>
            <person name="Anantharaman K."/>
            <person name="Thomas B.C."/>
            <person name="Malmstrom R."/>
            <person name="Stieglmeier M."/>
            <person name="Klingl A."/>
            <person name="Woyke T."/>
            <person name="Ryan C.M."/>
            <person name="Banfield J.F."/>
        </authorList>
    </citation>
    <scope>NUCLEOTIDE SEQUENCE [LARGE SCALE GENOMIC DNA]</scope>
</reference>